<evidence type="ECO:0000256" key="3">
    <source>
        <dbReference type="ARBA" id="ARBA00022999"/>
    </source>
</evidence>
<feature type="region of interest" description="Disordered" evidence="5">
    <location>
        <begin position="1"/>
        <end position="25"/>
    </location>
</feature>
<dbReference type="InterPro" id="IPR036860">
    <property type="entry name" value="SH2_dom_sf"/>
</dbReference>
<dbReference type="GeneID" id="108427211"/>
<feature type="compositionally biased region" description="Low complexity" evidence="5">
    <location>
        <begin position="167"/>
        <end position="179"/>
    </location>
</feature>
<dbReference type="CTD" id="561247"/>
<dbReference type="Proteomes" id="UP001501920">
    <property type="component" value="Chromosome 19"/>
</dbReference>
<dbReference type="GO" id="GO:0007165">
    <property type="term" value="P:signal transduction"/>
    <property type="evidence" value="ECO:0007669"/>
    <property type="project" value="UniProtKB-ARBA"/>
</dbReference>
<organism evidence="7 8">
    <name type="scientific">Pygocentrus nattereri</name>
    <name type="common">Red-bellied piranha</name>
    <dbReference type="NCBI Taxonomy" id="42514"/>
    <lineage>
        <taxon>Eukaryota</taxon>
        <taxon>Metazoa</taxon>
        <taxon>Chordata</taxon>
        <taxon>Craniata</taxon>
        <taxon>Vertebrata</taxon>
        <taxon>Euteleostomi</taxon>
        <taxon>Actinopterygii</taxon>
        <taxon>Neopterygii</taxon>
        <taxon>Teleostei</taxon>
        <taxon>Ostariophysi</taxon>
        <taxon>Characiformes</taxon>
        <taxon>Characoidei</taxon>
        <taxon>Pygocentrus</taxon>
    </lineage>
</organism>
<dbReference type="RefSeq" id="XP_037387117.1">
    <property type="nucleotide sequence ID" value="XM_037531220.1"/>
</dbReference>
<dbReference type="SMART" id="SM00252">
    <property type="entry name" value="SH2"/>
    <property type="match status" value="1"/>
</dbReference>
<feature type="compositionally biased region" description="Polar residues" evidence="5">
    <location>
        <begin position="258"/>
        <end position="268"/>
    </location>
</feature>
<keyword evidence="1" id="KW-0597">Phosphoprotein</keyword>
<dbReference type="Ensembl" id="ENSPNAT00000045242.1">
    <property type="protein sequence ID" value="ENSPNAP00000048738.1"/>
    <property type="gene ID" value="ENSPNAG00000023835.2"/>
</dbReference>
<feature type="region of interest" description="Disordered" evidence="5">
    <location>
        <begin position="163"/>
        <end position="222"/>
    </location>
</feature>
<feature type="compositionally biased region" description="Basic and acidic residues" evidence="5">
    <location>
        <begin position="199"/>
        <end position="222"/>
    </location>
</feature>
<feature type="region of interest" description="Disordered" evidence="5">
    <location>
        <begin position="107"/>
        <end position="149"/>
    </location>
</feature>
<dbReference type="RefSeq" id="XP_017552689.2">
    <property type="nucleotide sequence ID" value="XM_017697200.2"/>
</dbReference>
<reference evidence="7" key="3">
    <citation type="submission" date="2025-09" db="UniProtKB">
        <authorList>
            <consortium name="Ensembl"/>
        </authorList>
    </citation>
    <scope>IDENTIFICATION</scope>
</reference>
<dbReference type="CDD" id="cd09945">
    <property type="entry name" value="SH2_SHB_SHD_SHE_SHF_like"/>
    <property type="match status" value="1"/>
</dbReference>
<feature type="compositionally biased region" description="Low complexity" evidence="5">
    <location>
        <begin position="110"/>
        <end position="119"/>
    </location>
</feature>
<evidence type="ECO:0000256" key="4">
    <source>
        <dbReference type="PROSITE-ProRule" id="PRU00191"/>
    </source>
</evidence>
<feature type="region of interest" description="Disordered" evidence="5">
    <location>
        <begin position="249"/>
        <end position="277"/>
    </location>
</feature>
<proteinExistence type="predicted"/>
<dbReference type="PROSITE" id="PS50001">
    <property type="entry name" value="SH2"/>
    <property type="match status" value="1"/>
</dbReference>
<dbReference type="Pfam" id="PF00017">
    <property type="entry name" value="SH2"/>
    <property type="match status" value="1"/>
</dbReference>
<feature type="region of interest" description="Disordered" evidence="5">
    <location>
        <begin position="39"/>
        <end position="66"/>
    </location>
</feature>
<accession>A0AAR2J9M3</accession>
<dbReference type="GeneTree" id="ENSGT00940000159004"/>
<dbReference type="AlphaFoldDB" id="A0AAR2J9M3"/>
<dbReference type="InterPro" id="IPR051846">
    <property type="entry name" value="SH2_domain_adapters"/>
</dbReference>
<keyword evidence="2" id="KW-0053">Apoptosis</keyword>
<reference evidence="7" key="2">
    <citation type="submission" date="2025-08" db="UniProtKB">
        <authorList>
            <consortium name="Ensembl"/>
        </authorList>
    </citation>
    <scope>IDENTIFICATION</scope>
</reference>
<reference evidence="7 8" key="1">
    <citation type="submission" date="2020-10" db="EMBL/GenBank/DDBJ databases">
        <title>Pygocentrus nattereri (red-bellied piranha) genome, fPygNat1, primary haplotype.</title>
        <authorList>
            <person name="Myers G."/>
            <person name="Meyer A."/>
            <person name="Karagic N."/>
            <person name="Pippel M."/>
            <person name="Winkler S."/>
            <person name="Tracey A."/>
            <person name="Wood J."/>
            <person name="Formenti G."/>
            <person name="Howe K."/>
            <person name="Fedrigo O."/>
            <person name="Jarvis E.D."/>
        </authorList>
    </citation>
    <scope>NUCLEOTIDE SEQUENCE [LARGE SCALE GENOMIC DNA]</scope>
</reference>
<dbReference type="SUPFAM" id="SSF55550">
    <property type="entry name" value="SH2 domain"/>
    <property type="match status" value="1"/>
</dbReference>
<keyword evidence="8" id="KW-1185">Reference proteome</keyword>
<keyword evidence="3 4" id="KW-0727">SH2 domain</keyword>
<feature type="domain" description="SH2" evidence="6">
    <location>
        <begin position="295"/>
        <end position="390"/>
    </location>
</feature>
<evidence type="ECO:0000313" key="7">
    <source>
        <dbReference type="Ensembl" id="ENSPNAP00000048738.1"/>
    </source>
</evidence>
<dbReference type="InterPro" id="IPR000980">
    <property type="entry name" value="SH2"/>
</dbReference>
<protein>
    <recommendedName>
        <fullName evidence="6">SH2 domain-containing protein</fullName>
    </recommendedName>
</protein>
<name>A0AAR2J9M3_PYGNA</name>
<dbReference type="GO" id="GO:0001784">
    <property type="term" value="F:phosphotyrosine residue binding"/>
    <property type="evidence" value="ECO:0007669"/>
    <property type="project" value="TreeGrafter"/>
</dbReference>
<dbReference type="FunFam" id="3.30.505.10:FF:000021">
    <property type="entry name" value="Putative SH2 domain-containing adapter protein F"/>
    <property type="match status" value="1"/>
</dbReference>
<evidence type="ECO:0000313" key="8">
    <source>
        <dbReference type="Proteomes" id="UP001501920"/>
    </source>
</evidence>
<dbReference type="GO" id="GO:0006915">
    <property type="term" value="P:apoptotic process"/>
    <property type="evidence" value="ECO:0007669"/>
    <property type="project" value="UniProtKB-KW"/>
</dbReference>
<evidence type="ECO:0000256" key="2">
    <source>
        <dbReference type="ARBA" id="ARBA00022703"/>
    </source>
</evidence>
<dbReference type="PANTHER" id="PTHR15127:SF33">
    <property type="entry name" value="SH2 DOMAIN-CONTAINING ADAPTER PROTEIN D"/>
    <property type="match status" value="1"/>
</dbReference>
<dbReference type="Gene3D" id="3.30.505.10">
    <property type="entry name" value="SH2 domain"/>
    <property type="match status" value="1"/>
</dbReference>
<sequence length="395" mass="44645">MAKWLKDYLSFGSRKGPPQPPKPDYTESEILRAYRAQKELDFEDPYEPSDNRPQNGQGAADPFPAFGTVLPNGVEVKIVSPKHRLIKVESQEFGRCKIPLSIVSFEEPHAPVVPSAPAVGDTDYSDPFDARPDQRAQPAWDHSSVENSSSYMEPFEAQRVITELQHSSEPSRSGSRGSPQLYDSPYEERSRHRAAASQDDERGSRLPQDDERPADEYDQPWEWKKENISKAFAVQFDGGDWDRSTLPHVEQQRRAGASRTSPPSSKATSLRKPGDPHTILGERVNPTLPLDQQVWYHGALTRSEAETLLTLCKECSYLVRNSQTSRNDYSLSLRSCHGFMHMKFSLSRDGKYILGENSPPFDTIPEVIYYYTTHKLPIRGAEHLSLLFPVVVQTL</sequence>
<evidence type="ECO:0000256" key="1">
    <source>
        <dbReference type="ARBA" id="ARBA00022553"/>
    </source>
</evidence>
<dbReference type="PANTHER" id="PTHR15127">
    <property type="entry name" value="HEAVYWEIGHT, ISOFORM A"/>
    <property type="match status" value="1"/>
</dbReference>
<evidence type="ECO:0000259" key="6">
    <source>
        <dbReference type="PROSITE" id="PS50001"/>
    </source>
</evidence>
<evidence type="ECO:0000256" key="5">
    <source>
        <dbReference type="SAM" id="MobiDB-lite"/>
    </source>
</evidence>
<dbReference type="PRINTS" id="PR00401">
    <property type="entry name" value="SH2DOMAIN"/>
</dbReference>